<comment type="caution">
    <text evidence="4">The sequence shown here is derived from an EMBL/GenBank/DDBJ whole genome shotgun (WGS) entry which is preliminary data.</text>
</comment>
<feature type="domain" description="Flavodoxin-like fold" evidence="3">
    <location>
        <begin position="8"/>
        <end position="190"/>
    </location>
</feature>
<keyword evidence="5" id="KW-1185">Reference proteome</keyword>
<dbReference type="InterPro" id="IPR051545">
    <property type="entry name" value="NAD(P)H_dehydrogenase_qn"/>
</dbReference>
<reference evidence="4 5" key="1">
    <citation type="submission" date="2019-03" db="EMBL/GenBank/DDBJ databases">
        <title>Draft genome sequences of novel Actinobacteria.</title>
        <authorList>
            <person name="Sahin N."/>
            <person name="Ay H."/>
            <person name="Saygin H."/>
        </authorList>
    </citation>
    <scope>NUCLEOTIDE SEQUENCE [LARGE SCALE GENOMIC DNA]</scope>
    <source>
        <strain evidence="4 5">7K502</strain>
    </source>
</reference>
<dbReference type="NCBIfam" id="NF007280">
    <property type="entry name" value="PRK09739.1"/>
    <property type="match status" value="1"/>
</dbReference>
<name>A0A4V2YKM5_9PSEU</name>
<dbReference type="Gene3D" id="3.40.50.360">
    <property type="match status" value="1"/>
</dbReference>
<dbReference type="PANTHER" id="PTHR10204:SF34">
    <property type="entry name" value="NAD(P)H DEHYDROGENASE [QUINONE] 1 ISOFORM 1"/>
    <property type="match status" value="1"/>
</dbReference>
<keyword evidence="2" id="KW-0560">Oxidoreductase</keyword>
<organism evidence="4 5">
    <name type="scientific">Saccharopolyspora elongata</name>
    <dbReference type="NCBI Taxonomy" id="2530387"/>
    <lineage>
        <taxon>Bacteria</taxon>
        <taxon>Bacillati</taxon>
        <taxon>Actinomycetota</taxon>
        <taxon>Actinomycetes</taxon>
        <taxon>Pseudonocardiales</taxon>
        <taxon>Pseudonocardiaceae</taxon>
        <taxon>Saccharopolyspora</taxon>
    </lineage>
</organism>
<dbReference type="OrthoDB" id="9798454at2"/>
<sequence>MTSHQGERALVVVAHPRADSLTTKAADRVHRRLKAAQYEVDLLDLYAEGFDPRLETADEPDWKDPGKTYSPEVRAHMARIDAADVIVVVFPVWWFGVPAIVKGWIDRVWNHGFAYGAAEARLAGKRMLWLGLAGGASGGYAEAGLSGAMDTQLRMGVSNFCGIEDAELRLVHDTETAAGEQVLAEAETTAADFLFGEAVEG</sequence>
<dbReference type="AlphaFoldDB" id="A0A4V2YKM5"/>
<dbReference type="InterPro" id="IPR029039">
    <property type="entry name" value="Flavoprotein-like_sf"/>
</dbReference>
<proteinExistence type="inferred from homology"/>
<dbReference type="GO" id="GO:0003955">
    <property type="term" value="F:NAD(P)H dehydrogenase (quinone) activity"/>
    <property type="evidence" value="ECO:0007669"/>
    <property type="project" value="TreeGrafter"/>
</dbReference>
<accession>A0A4V2YKM5</accession>
<dbReference type="GO" id="GO:0005829">
    <property type="term" value="C:cytosol"/>
    <property type="evidence" value="ECO:0007669"/>
    <property type="project" value="TreeGrafter"/>
</dbReference>
<dbReference type="Proteomes" id="UP000294947">
    <property type="component" value="Unassembled WGS sequence"/>
</dbReference>
<evidence type="ECO:0000259" key="3">
    <source>
        <dbReference type="Pfam" id="PF02525"/>
    </source>
</evidence>
<evidence type="ECO:0000256" key="2">
    <source>
        <dbReference type="ARBA" id="ARBA00023002"/>
    </source>
</evidence>
<gene>
    <name evidence="4" type="ORF">E1288_26925</name>
</gene>
<dbReference type="RefSeq" id="WP_132489782.1">
    <property type="nucleotide sequence ID" value="NZ_SMKW01000040.1"/>
</dbReference>
<dbReference type="Pfam" id="PF02525">
    <property type="entry name" value="Flavodoxin_2"/>
    <property type="match status" value="1"/>
</dbReference>
<evidence type="ECO:0000313" key="5">
    <source>
        <dbReference type="Proteomes" id="UP000294947"/>
    </source>
</evidence>
<protein>
    <submittedName>
        <fullName evidence="4">NAD(P)H oxidoreductase</fullName>
    </submittedName>
</protein>
<evidence type="ECO:0000256" key="1">
    <source>
        <dbReference type="ARBA" id="ARBA00006252"/>
    </source>
</evidence>
<comment type="similarity">
    <text evidence="1">Belongs to the NAD(P)H dehydrogenase (quinone) family.</text>
</comment>
<dbReference type="EMBL" id="SMKW01000040">
    <property type="protein sequence ID" value="TDD43347.1"/>
    <property type="molecule type" value="Genomic_DNA"/>
</dbReference>
<dbReference type="SUPFAM" id="SSF52218">
    <property type="entry name" value="Flavoproteins"/>
    <property type="match status" value="1"/>
</dbReference>
<evidence type="ECO:0000313" key="4">
    <source>
        <dbReference type="EMBL" id="TDD43347.1"/>
    </source>
</evidence>
<dbReference type="InterPro" id="IPR003680">
    <property type="entry name" value="Flavodoxin_fold"/>
</dbReference>
<dbReference type="PANTHER" id="PTHR10204">
    <property type="entry name" value="NAD P H OXIDOREDUCTASE-RELATED"/>
    <property type="match status" value="1"/>
</dbReference>